<evidence type="ECO:0000313" key="1">
    <source>
        <dbReference type="EMBL" id="KAJ0105086.1"/>
    </source>
</evidence>
<dbReference type="EMBL" id="CM047898">
    <property type="protein sequence ID" value="KAJ0105086.1"/>
    <property type="molecule type" value="Genomic_DNA"/>
</dbReference>
<organism evidence="1 2">
    <name type="scientific">Pistacia atlantica</name>
    <dbReference type="NCBI Taxonomy" id="434234"/>
    <lineage>
        <taxon>Eukaryota</taxon>
        <taxon>Viridiplantae</taxon>
        <taxon>Streptophyta</taxon>
        <taxon>Embryophyta</taxon>
        <taxon>Tracheophyta</taxon>
        <taxon>Spermatophyta</taxon>
        <taxon>Magnoliopsida</taxon>
        <taxon>eudicotyledons</taxon>
        <taxon>Gunneridae</taxon>
        <taxon>Pentapetalae</taxon>
        <taxon>rosids</taxon>
        <taxon>malvids</taxon>
        <taxon>Sapindales</taxon>
        <taxon>Anacardiaceae</taxon>
        <taxon>Pistacia</taxon>
    </lineage>
</organism>
<protein>
    <submittedName>
        <fullName evidence="1">Uncharacterized protein</fullName>
    </submittedName>
</protein>
<gene>
    <name evidence="1" type="ORF">Patl1_19547</name>
</gene>
<proteinExistence type="predicted"/>
<evidence type="ECO:0000313" key="2">
    <source>
        <dbReference type="Proteomes" id="UP001164250"/>
    </source>
</evidence>
<reference evidence="2" key="1">
    <citation type="journal article" date="2023" name="G3 (Bethesda)">
        <title>Genome assembly and association tests identify interacting loci associated with vigor, precocity, and sex in interspecific pistachio rootstocks.</title>
        <authorList>
            <person name="Palmer W."/>
            <person name="Jacygrad E."/>
            <person name="Sagayaradj S."/>
            <person name="Cavanaugh K."/>
            <person name="Han R."/>
            <person name="Bertier L."/>
            <person name="Beede B."/>
            <person name="Kafkas S."/>
            <person name="Golino D."/>
            <person name="Preece J."/>
            <person name="Michelmore R."/>
        </authorList>
    </citation>
    <scope>NUCLEOTIDE SEQUENCE [LARGE SCALE GENOMIC DNA]</scope>
</reference>
<dbReference type="Proteomes" id="UP001164250">
    <property type="component" value="Chromosome 2"/>
</dbReference>
<comment type="caution">
    <text evidence="1">The sequence shown here is derived from an EMBL/GenBank/DDBJ whole genome shotgun (WGS) entry which is preliminary data.</text>
</comment>
<accession>A0ACC1BYM5</accession>
<sequence>MSREGWFNESSSSSSLNQIPDLSLQIRPPNSAPSSICAAANEAEEEDSTFDIWRNDLKSHSDTSIKAREQAAAADTELSLANPTPFDLEAESPWRRRRSILGAGTDNNTVRHPAQMNHLNRGISLLDVSGLKPIKGIPVYNLPYFEAQRSVDPKKFRFYQIPYSSSSSSPSILGSRDNNNNNNMSSSFGGYRSILGAAAPRFNNGISSMEPEFQYGVGSSELWNCKVRSRFIPNKLNQNKRNTRAPRMRWTSSLHARFVHAVELLGGHERATPKSVLEFMDVKDLTLAHVKSHLQMYRTVKSTNKPGASSGNEDFLSVAASLHQNDNCLFNESGVSNVSPEYDNGDPSNLRNESSSGGGDWLQNSSSNLDEHRSETRISEEQSPGFRSQGSTFAQPRSTFSEPSLVVHEQNPSLEFSLGRSNRCSKEHD</sequence>
<keyword evidence="2" id="KW-1185">Reference proteome</keyword>
<name>A0ACC1BYM5_9ROSI</name>